<dbReference type="HOGENOM" id="CLU_941451_0_0_1"/>
<dbReference type="InterPro" id="IPR032675">
    <property type="entry name" value="LRR_dom_sf"/>
</dbReference>
<dbReference type="PaxDb" id="2903-EOD11559"/>
<dbReference type="PANTHER" id="PTHR48004">
    <property type="entry name" value="OS01G0149700 PROTEIN"/>
    <property type="match status" value="1"/>
</dbReference>
<dbReference type="InterPro" id="IPR052941">
    <property type="entry name" value="StomDev_PlantInt_Reg"/>
</dbReference>
<evidence type="ECO:0000256" key="1">
    <source>
        <dbReference type="SAM" id="MobiDB-lite"/>
    </source>
</evidence>
<dbReference type="AlphaFoldDB" id="A0A0D3IJX4"/>
<dbReference type="Proteomes" id="UP000013827">
    <property type="component" value="Unassembled WGS sequence"/>
</dbReference>
<dbReference type="Gene3D" id="3.80.10.10">
    <property type="entry name" value="Ribonuclease Inhibitor"/>
    <property type="match status" value="1"/>
</dbReference>
<proteinExistence type="predicted"/>
<dbReference type="Pfam" id="PF13855">
    <property type="entry name" value="LRR_8"/>
    <property type="match status" value="1"/>
</dbReference>
<dbReference type="RefSeq" id="XP_005763988.1">
    <property type="nucleotide sequence ID" value="XM_005763931.1"/>
</dbReference>
<feature type="region of interest" description="Disordered" evidence="1">
    <location>
        <begin position="257"/>
        <end position="276"/>
    </location>
</feature>
<organism evidence="3 4">
    <name type="scientific">Emiliania huxleyi (strain CCMP1516)</name>
    <dbReference type="NCBI Taxonomy" id="280463"/>
    <lineage>
        <taxon>Eukaryota</taxon>
        <taxon>Haptista</taxon>
        <taxon>Haptophyta</taxon>
        <taxon>Prymnesiophyceae</taxon>
        <taxon>Isochrysidales</taxon>
        <taxon>Noelaerhabdaceae</taxon>
        <taxon>Emiliania</taxon>
    </lineage>
</organism>
<evidence type="ECO:0000313" key="4">
    <source>
        <dbReference type="Proteomes" id="UP000013827"/>
    </source>
</evidence>
<evidence type="ECO:0008006" key="5">
    <source>
        <dbReference type="Google" id="ProtNLM"/>
    </source>
</evidence>
<dbReference type="Pfam" id="PF00560">
    <property type="entry name" value="LRR_1"/>
    <property type="match status" value="1"/>
</dbReference>
<dbReference type="InterPro" id="IPR001611">
    <property type="entry name" value="Leu-rich_rpt"/>
</dbReference>
<dbReference type="PANTHER" id="PTHR48004:SF59">
    <property type="entry name" value="LEUCINE-RICH REPEAT-CONTAINING N-TERMINAL PLANT-TYPE DOMAIN-CONTAINING PROTEIN"/>
    <property type="match status" value="1"/>
</dbReference>
<feature type="signal peptide" evidence="2">
    <location>
        <begin position="1"/>
        <end position="26"/>
    </location>
</feature>
<dbReference type="STRING" id="2903.R1DS76"/>
<reference evidence="3" key="2">
    <citation type="submission" date="2024-10" db="UniProtKB">
        <authorList>
            <consortium name="EnsemblProtists"/>
        </authorList>
    </citation>
    <scope>IDENTIFICATION</scope>
</reference>
<dbReference type="SUPFAM" id="SSF52058">
    <property type="entry name" value="L domain-like"/>
    <property type="match status" value="1"/>
</dbReference>
<evidence type="ECO:0000256" key="2">
    <source>
        <dbReference type="SAM" id="SignalP"/>
    </source>
</evidence>
<name>A0A0D3IJX4_EMIH1</name>
<keyword evidence="4" id="KW-1185">Reference proteome</keyword>
<feature type="chain" id="PRO_5044291107" description="Leucine-rich repeat-containing N-terminal plant-type domain-containing protein" evidence="2">
    <location>
        <begin position="27"/>
        <end position="296"/>
    </location>
</feature>
<reference evidence="4" key="1">
    <citation type="journal article" date="2013" name="Nature">
        <title>Pan genome of the phytoplankton Emiliania underpins its global distribution.</title>
        <authorList>
            <person name="Read B.A."/>
            <person name="Kegel J."/>
            <person name="Klute M.J."/>
            <person name="Kuo A."/>
            <person name="Lefebvre S.C."/>
            <person name="Maumus F."/>
            <person name="Mayer C."/>
            <person name="Miller J."/>
            <person name="Monier A."/>
            <person name="Salamov A."/>
            <person name="Young J."/>
            <person name="Aguilar M."/>
            <person name="Claverie J.M."/>
            <person name="Frickenhaus S."/>
            <person name="Gonzalez K."/>
            <person name="Herman E.K."/>
            <person name="Lin Y.C."/>
            <person name="Napier J."/>
            <person name="Ogata H."/>
            <person name="Sarno A.F."/>
            <person name="Shmutz J."/>
            <person name="Schroeder D."/>
            <person name="de Vargas C."/>
            <person name="Verret F."/>
            <person name="von Dassow P."/>
            <person name="Valentin K."/>
            <person name="Van de Peer Y."/>
            <person name="Wheeler G."/>
            <person name="Dacks J.B."/>
            <person name="Delwiche C.F."/>
            <person name="Dyhrman S.T."/>
            <person name="Glockner G."/>
            <person name="John U."/>
            <person name="Richards T."/>
            <person name="Worden A.Z."/>
            <person name="Zhang X."/>
            <person name="Grigoriev I.V."/>
            <person name="Allen A.E."/>
            <person name="Bidle K."/>
            <person name="Borodovsky M."/>
            <person name="Bowler C."/>
            <person name="Brownlee C."/>
            <person name="Cock J.M."/>
            <person name="Elias M."/>
            <person name="Gladyshev V.N."/>
            <person name="Groth M."/>
            <person name="Guda C."/>
            <person name="Hadaegh A."/>
            <person name="Iglesias-Rodriguez M.D."/>
            <person name="Jenkins J."/>
            <person name="Jones B.M."/>
            <person name="Lawson T."/>
            <person name="Leese F."/>
            <person name="Lindquist E."/>
            <person name="Lobanov A."/>
            <person name="Lomsadze A."/>
            <person name="Malik S.B."/>
            <person name="Marsh M.E."/>
            <person name="Mackinder L."/>
            <person name="Mock T."/>
            <person name="Mueller-Roeber B."/>
            <person name="Pagarete A."/>
            <person name="Parker M."/>
            <person name="Probert I."/>
            <person name="Quesneville H."/>
            <person name="Raines C."/>
            <person name="Rensing S.A."/>
            <person name="Riano-Pachon D.M."/>
            <person name="Richier S."/>
            <person name="Rokitta S."/>
            <person name="Shiraiwa Y."/>
            <person name="Soanes D.M."/>
            <person name="van der Giezen M."/>
            <person name="Wahlund T.M."/>
            <person name="Williams B."/>
            <person name="Wilson W."/>
            <person name="Wolfe G."/>
            <person name="Wurch L.L."/>
        </authorList>
    </citation>
    <scope>NUCLEOTIDE SEQUENCE</scope>
</reference>
<accession>A0A0D3IJX4</accession>
<dbReference type="KEGG" id="ehx:EMIHUDRAFT_465000"/>
<keyword evidence="2" id="KW-0732">Signal</keyword>
<sequence>MRPAFQQNFAKVLCFVLPASLLLTWAAPSSLATLSPADGAVWLAPDEPELRYVVRQYSAPAAALCADPEAADLLRDSLQVPAWRGRPAAECCRWRGVSCGWDGAVTKLALSGSRANGSLPTGLPSLLASLRVLDLNGLSALSGTLPPLGRCTRLTHAYLFGTALSGTLPRSLPGSLQELECSRCRLSGTLPDTLPRALQYLFLESNRLSGTLPASLSRLRSLTELELSDNRLEGSVPAALGSLGLRHLDLTGNERLTGSLATAPPKSGCSGGSDRYLRGRMDAQLTSSLRPPKSDG</sequence>
<protein>
    <recommendedName>
        <fullName evidence="5">Leucine-rich repeat-containing N-terminal plant-type domain-containing protein</fullName>
    </recommendedName>
</protein>
<dbReference type="GeneID" id="17257798"/>
<evidence type="ECO:0000313" key="3">
    <source>
        <dbReference type="EnsemblProtists" id="EOD11559"/>
    </source>
</evidence>
<dbReference type="EnsemblProtists" id="EOD11559">
    <property type="protein sequence ID" value="EOD11559"/>
    <property type="gene ID" value="EMIHUDRAFT_465000"/>
</dbReference>